<feature type="compositionally biased region" description="Low complexity" evidence="1">
    <location>
        <begin position="130"/>
        <end position="139"/>
    </location>
</feature>
<feature type="compositionally biased region" description="Low complexity" evidence="1">
    <location>
        <begin position="1"/>
        <end position="34"/>
    </location>
</feature>
<dbReference type="EMBL" id="VIFY01000157">
    <property type="protein sequence ID" value="TQB69355.1"/>
    <property type="molecule type" value="Genomic_DNA"/>
</dbReference>
<organism evidence="2 3">
    <name type="scientific">Monascus purpureus</name>
    <name type="common">Red mold</name>
    <name type="synonym">Monascus anka</name>
    <dbReference type="NCBI Taxonomy" id="5098"/>
    <lineage>
        <taxon>Eukaryota</taxon>
        <taxon>Fungi</taxon>
        <taxon>Dikarya</taxon>
        <taxon>Ascomycota</taxon>
        <taxon>Pezizomycotina</taxon>
        <taxon>Eurotiomycetes</taxon>
        <taxon>Eurotiomycetidae</taxon>
        <taxon>Eurotiales</taxon>
        <taxon>Aspergillaceae</taxon>
        <taxon>Monascus</taxon>
    </lineage>
</organism>
<evidence type="ECO:0000256" key="1">
    <source>
        <dbReference type="SAM" id="MobiDB-lite"/>
    </source>
</evidence>
<feature type="compositionally biased region" description="Basic and acidic residues" evidence="1">
    <location>
        <begin position="35"/>
        <end position="65"/>
    </location>
</feature>
<feature type="region of interest" description="Disordered" evidence="1">
    <location>
        <begin position="157"/>
        <end position="206"/>
    </location>
</feature>
<gene>
    <name evidence="2" type="ORF">MPDQ_001935</name>
</gene>
<comment type="caution">
    <text evidence="2">The sequence shown here is derived from an EMBL/GenBank/DDBJ whole genome shotgun (WGS) entry which is preliminary data.</text>
</comment>
<sequence>MSDSYTSSSYYYSSTTSTTNGTSTTGHRYTTSSHTDPDGHTTVRTAHQDLGEPPVIEERRYDRTGQEQAMLEGPTAPTPRITELGEETGSTAQDAGSRYGGPGFGAEEAGHEQARGHPYDRSIDRVTYDSGSSSSSLFGLRSFNKETGAYDSAVEYDADGVPRGRGRGAARSGYTSSEREMRQFEDPSTGARIRRESDINLSDILG</sequence>
<dbReference type="AlphaFoldDB" id="A0A507QQ72"/>
<name>A0A507QQ72_MONPU</name>
<evidence type="ECO:0000313" key="3">
    <source>
        <dbReference type="Proteomes" id="UP000319663"/>
    </source>
</evidence>
<evidence type="ECO:0000313" key="2">
    <source>
        <dbReference type="EMBL" id="TQB69355.1"/>
    </source>
</evidence>
<feature type="compositionally biased region" description="Basic and acidic residues" evidence="1">
    <location>
        <begin position="108"/>
        <end position="127"/>
    </location>
</feature>
<proteinExistence type="predicted"/>
<accession>A0A507QQ72</accession>
<protein>
    <submittedName>
        <fullName evidence="2">Uncharacterized protein</fullName>
    </submittedName>
</protein>
<keyword evidence="3" id="KW-1185">Reference proteome</keyword>
<dbReference type="Proteomes" id="UP000319663">
    <property type="component" value="Unassembled WGS sequence"/>
</dbReference>
<dbReference type="STRING" id="5098.A0A507QQ72"/>
<reference evidence="2 3" key="1">
    <citation type="submission" date="2019-06" db="EMBL/GenBank/DDBJ databases">
        <title>Wine fermentation using esterase from Monascus purpureus.</title>
        <authorList>
            <person name="Geng C."/>
            <person name="Zhang Y."/>
        </authorList>
    </citation>
    <scope>NUCLEOTIDE SEQUENCE [LARGE SCALE GENOMIC DNA]</scope>
    <source>
        <strain evidence="2">HQ1</strain>
    </source>
</reference>
<feature type="region of interest" description="Disordered" evidence="1">
    <location>
        <begin position="1"/>
        <end position="139"/>
    </location>
</feature>